<feature type="non-terminal residue" evidence="1">
    <location>
        <position position="1"/>
    </location>
</feature>
<protein>
    <submittedName>
        <fullName evidence="1">Uncharacterized protein</fullName>
    </submittedName>
</protein>
<sequence>VDAVIKTKLEYLNGERKEEESRDGVECNNFILAKYYLDIDDLKNDDGKSDVYFDTKYDETRYDIIDEFESQQSTMSSTDFNAFLLNHLIGNVGLTDIAAIREAKAMIEKKRLVYEGDYCYLTTEQGINIYYIRDNNNTWIHKSEYDGNDINATMFCNLKKSCMTINKECNNMIINKTKLEQQLLNEMLEQFDQNLQLDQGAIKTKLNEQRVYLIQRINMLREIDNLLTVRY</sequence>
<gene>
    <name evidence="1" type="ORF">S12H4_53990</name>
</gene>
<proteinExistence type="predicted"/>
<dbReference type="EMBL" id="BARW01034444">
    <property type="protein sequence ID" value="GAJ06494.1"/>
    <property type="molecule type" value="Genomic_DNA"/>
</dbReference>
<comment type="caution">
    <text evidence="1">The sequence shown here is derived from an EMBL/GenBank/DDBJ whole genome shotgun (WGS) entry which is preliminary data.</text>
</comment>
<organism evidence="1">
    <name type="scientific">marine sediment metagenome</name>
    <dbReference type="NCBI Taxonomy" id="412755"/>
    <lineage>
        <taxon>unclassified sequences</taxon>
        <taxon>metagenomes</taxon>
        <taxon>ecological metagenomes</taxon>
    </lineage>
</organism>
<name>X1TMN6_9ZZZZ</name>
<accession>X1TMN6</accession>
<evidence type="ECO:0000313" key="1">
    <source>
        <dbReference type="EMBL" id="GAJ06494.1"/>
    </source>
</evidence>
<dbReference type="AlphaFoldDB" id="X1TMN6"/>
<reference evidence="1" key="1">
    <citation type="journal article" date="2014" name="Front. Microbiol.">
        <title>High frequency of phylogenetically diverse reductive dehalogenase-homologous genes in deep subseafloor sedimentary metagenomes.</title>
        <authorList>
            <person name="Kawai M."/>
            <person name="Futagami T."/>
            <person name="Toyoda A."/>
            <person name="Takaki Y."/>
            <person name="Nishi S."/>
            <person name="Hori S."/>
            <person name="Arai W."/>
            <person name="Tsubouchi T."/>
            <person name="Morono Y."/>
            <person name="Uchiyama I."/>
            <person name="Ito T."/>
            <person name="Fujiyama A."/>
            <person name="Inagaki F."/>
            <person name="Takami H."/>
        </authorList>
    </citation>
    <scope>NUCLEOTIDE SEQUENCE</scope>
    <source>
        <strain evidence="1">Expedition CK06-06</strain>
    </source>
</reference>
<feature type="non-terminal residue" evidence="1">
    <location>
        <position position="231"/>
    </location>
</feature>